<accession>A0A7H0LNG6</accession>
<protein>
    <submittedName>
        <fullName evidence="1">N-formylglutamate amidohydrolase</fullName>
    </submittedName>
</protein>
<keyword evidence="1" id="KW-0378">Hydrolase</keyword>
<dbReference type="Pfam" id="PF05013">
    <property type="entry name" value="FGase"/>
    <property type="match status" value="1"/>
</dbReference>
<evidence type="ECO:0000313" key="2">
    <source>
        <dbReference type="Proteomes" id="UP000516148"/>
    </source>
</evidence>
<dbReference type="PIRSF" id="PIRSF029730">
    <property type="entry name" value="UCP029730"/>
    <property type="match status" value="1"/>
</dbReference>
<sequence length="244" mass="25890">MSTPTLIDGKSGGILLICDHASNAVPQGIDLSIDPALLDKHIAIDIGAEPLTRTLAAQLGAPAILATVSRLVIDLHRQPDHPSLIPAISDGHVIPGNADADRAARIVQFHAPYHRALAQLVRRHQPVLLASIHSFTPELEHGGAGRRPWEAGILYNRDTRAAHLAVELLRAAGIPTGDNEPYSGRILNATLNRHGEANGIASLAIEVRNDEIAHAAGVARWGEILGSTLETIRNRLASKASPAT</sequence>
<reference evidence="1 2" key="1">
    <citation type="submission" date="2020-09" db="EMBL/GenBank/DDBJ databases">
        <title>Sphingomonas sp., a new species isolated from pork steak.</title>
        <authorList>
            <person name="Heidler von Heilborn D."/>
        </authorList>
    </citation>
    <scope>NUCLEOTIDE SEQUENCE [LARGE SCALE GENOMIC DNA]</scope>
    <source>
        <strain evidence="2">S8-3T</strain>
    </source>
</reference>
<dbReference type="EMBL" id="CP061038">
    <property type="protein sequence ID" value="QNQ11219.1"/>
    <property type="molecule type" value="Genomic_DNA"/>
</dbReference>
<dbReference type="GO" id="GO:0016787">
    <property type="term" value="F:hydrolase activity"/>
    <property type="evidence" value="ECO:0007669"/>
    <property type="project" value="UniProtKB-KW"/>
</dbReference>
<dbReference type="InterPro" id="IPR007709">
    <property type="entry name" value="N-FG_amidohydro"/>
</dbReference>
<dbReference type="SUPFAM" id="SSF53187">
    <property type="entry name" value="Zn-dependent exopeptidases"/>
    <property type="match status" value="1"/>
</dbReference>
<dbReference type="AlphaFoldDB" id="A0A7H0LNG6"/>
<dbReference type="InterPro" id="IPR011227">
    <property type="entry name" value="UCP029730"/>
</dbReference>
<dbReference type="RefSeq" id="WP_187763503.1">
    <property type="nucleotide sequence ID" value="NZ_CP061038.1"/>
</dbReference>
<keyword evidence="2" id="KW-1185">Reference proteome</keyword>
<evidence type="ECO:0000313" key="1">
    <source>
        <dbReference type="EMBL" id="QNQ11219.1"/>
    </source>
</evidence>
<dbReference type="KEGG" id="spap:H3Z74_08745"/>
<gene>
    <name evidence="1" type="ORF">H3Z74_08745</name>
</gene>
<organism evidence="1 2">
    <name type="scientific">Sphingomonas alpina</name>
    <dbReference type="NCBI Taxonomy" id="653931"/>
    <lineage>
        <taxon>Bacteria</taxon>
        <taxon>Pseudomonadati</taxon>
        <taxon>Pseudomonadota</taxon>
        <taxon>Alphaproteobacteria</taxon>
        <taxon>Sphingomonadales</taxon>
        <taxon>Sphingomonadaceae</taxon>
        <taxon>Sphingomonas</taxon>
    </lineage>
</organism>
<dbReference type="Proteomes" id="UP000516148">
    <property type="component" value="Chromosome"/>
</dbReference>
<proteinExistence type="predicted"/>
<name>A0A7H0LNG6_9SPHN</name>
<dbReference type="Gene3D" id="3.40.630.40">
    <property type="entry name" value="Zn-dependent exopeptidases"/>
    <property type="match status" value="1"/>
</dbReference>